<evidence type="ECO:0000313" key="2">
    <source>
        <dbReference type="EMBL" id="OQD76449.1"/>
    </source>
</evidence>
<reference evidence="3" key="1">
    <citation type="journal article" date="2017" name="Nat. Microbiol.">
        <title>Global analysis of biosynthetic gene clusters reveals vast potential of secondary metabolite production in Penicillium species.</title>
        <authorList>
            <person name="Nielsen J.C."/>
            <person name="Grijseels S."/>
            <person name="Prigent S."/>
            <person name="Ji B."/>
            <person name="Dainat J."/>
            <person name="Nielsen K.F."/>
            <person name="Frisvad J.C."/>
            <person name="Workman M."/>
            <person name="Nielsen J."/>
        </authorList>
    </citation>
    <scope>NUCLEOTIDE SEQUENCE [LARGE SCALE GENOMIC DNA]</scope>
    <source>
        <strain evidence="3">IBT 11843</strain>
    </source>
</reference>
<feature type="compositionally biased region" description="Basic and acidic residues" evidence="1">
    <location>
        <begin position="95"/>
        <end position="115"/>
    </location>
</feature>
<feature type="region of interest" description="Disordered" evidence="1">
    <location>
        <begin position="58"/>
        <end position="153"/>
    </location>
</feature>
<gene>
    <name evidence="2" type="ORF">PENDEC_c004G04870</name>
</gene>
<accession>A0A1V6PHI7</accession>
<dbReference type="AlphaFoldDB" id="A0A1V6PHI7"/>
<feature type="compositionally biased region" description="Polar residues" evidence="1">
    <location>
        <begin position="123"/>
        <end position="137"/>
    </location>
</feature>
<keyword evidence="3" id="KW-1185">Reference proteome</keyword>
<proteinExistence type="predicted"/>
<evidence type="ECO:0000256" key="1">
    <source>
        <dbReference type="SAM" id="MobiDB-lite"/>
    </source>
</evidence>
<dbReference type="EMBL" id="MDYL01000004">
    <property type="protein sequence ID" value="OQD76449.1"/>
    <property type="molecule type" value="Genomic_DNA"/>
</dbReference>
<dbReference type="Proteomes" id="UP000191522">
    <property type="component" value="Unassembled WGS sequence"/>
</dbReference>
<protein>
    <submittedName>
        <fullName evidence="2">Uncharacterized protein</fullName>
    </submittedName>
</protein>
<feature type="compositionally biased region" description="Basic and acidic residues" evidence="1">
    <location>
        <begin position="67"/>
        <end position="83"/>
    </location>
</feature>
<organism evidence="2 3">
    <name type="scientific">Penicillium decumbens</name>
    <dbReference type="NCBI Taxonomy" id="69771"/>
    <lineage>
        <taxon>Eukaryota</taxon>
        <taxon>Fungi</taxon>
        <taxon>Dikarya</taxon>
        <taxon>Ascomycota</taxon>
        <taxon>Pezizomycotina</taxon>
        <taxon>Eurotiomycetes</taxon>
        <taxon>Eurotiomycetidae</taxon>
        <taxon>Eurotiales</taxon>
        <taxon>Aspergillaceae</taxon>
        <taxon>Penicillium</taxon>
    </lineage>
</organism>
<sequence length="153" mass="17292">MECFRQIYRCIKSPFARNKGRILEIGPPTNFRKEELPACFSDAESVLSPKQNPVELSVLTEPSQHLDVPEQSRSNEGRDDYRNDGVSALGQGGDLEPRPEDERLTVAPRFRDRLKPSRWLSPVRSTTPASSVETETANELEMYTTAEEKLKGI</sequence>
<comment type="caution">
    <text evidence="2">The sequence shown here is derived from an EMBL/GenBank/DDBJ whole genome shotgun (WGS) entry which is preliminary data.</text>
</comment>
<name>A0A1V6PHI7_PENDC</name>
<evidence type="ECO:0000313" key="3">
    <source>
        <dbReference type="Proteomes" id="UP000191522"/>
    </source>
</evidence>
<dbReference type="OrthoDB" id="4154127at2759"/>